<feature type="transmembrane region" description="Helical" evidence="5">
    <location>
        <begin position="6"/>
        <end position="25"/>
    </location>
</feature>
<keyword evidence="2 5" id="KW-0812">Transmembrane</keyword>
<dbReference type="RefSeq" id="WP_006654583.1">
    <property type="nucleotide sequence ID" value="NZ_AOIM01000041.1"/>
</dbReference>
<dbReference type="STRING" id="1227493.C483_17233"/>
<dbReference type="Pfam" id="PF14378">
    <property type="entry name" value="PAP2_3"/>
    <property type="match status" value="1"/>
</dbReference>
<keyword evidence="3 5" id="KW-1133">Transmembrane helix</keyword>
<dbReference type="InterPro" id="IPR000326">
    <property type="entry name" value="PAP2/HPO"/>
</dbReference>
<evidence type="ECO:0000256" key="1">
    <source>
        <dbReference type="ARBA" id="ARBA00004141"/>
    </source>
</evidence>
<comment type="subcellular location">
    <subcellularLocation>
        <location evidence="1">Membrane</location>
        <topology evidence="1">Multi-pass membrane protein</topology>
    </subcellularLocation>
</comment>
<evidence type="ECO:0000259" key="6">
    <source>
        <dbReference type="SMART" id="SM00014"/>
    </source>
</evidence>
<organism evidence="7 8">
    <name type="scientific">Natrialba hulunbeirensis JCM 10989</name>
    <dbReference type="NCBI Taxonomy" id="1227493"/>
    <lineage>
        <taxon>Archaea</taxon>
        <taxon>Methanobacteriati</taxon>
        <taxon>Methanobacteriota</taxon>
        <taxon>Stenosarchaea group</taxon>
        <taxon>Halobacteria</taxon>
        <taxon>Halobacteriales</taxon>
        <taxon>Natrialbaceae</taxon>
        <taxon>Natrialba</taxon>
    </lineage>
</organism>
<evidence type="ECO:0000313" key="8">
    <source>
        <dbReference type="Proteomes" id="UP000011519"/>
    </source>
</evidence>
<dbReference type="GO" id="GO:0016020">
    <property type="term" value="C:membrane"/>
    <property type="evidence" value="ECO:0007669"/>
    <property type="project" value="UniProtKB-SubCell"/>
</dbReference>
<comment type="caution">
    <text evidence="7">The sequence shown here is derived from an EMBL/GenBank/DDBJ whole genome shotgun (WGS) entry which is preliminary data.</text>
</comment>
<dbReference type="SMART" id="SM00014">
    <property type="entry name" value="acidPPc"/>
    <property type="match status" value="1"/>
</dbReference>
<dbReference type="Proteomes" id="UP000011519">
    <property type="component" value="Unassembled WGS sequence"/>
</dbReference>
<evidence type="ECO:0000256" key="2">
    <source>
        <dbReference type="ARBA" id="ARBA00022692"/>
    </source>
</evidence>
<keyword evidence="4 5" id="KW-0472">Membrane</keyword>
<dbReference type="AlphaFoldDB" id="L9ZMS9"/>
<dbReference type="InterPro" id="IPR036938">
    <property type="entry name" value="PAP2/HPO_sf"/>
</dbReference>
<dbReference type="PATRIC" id="fig|1227493.4.peg.3468"/>
<dbReference type="SUPFAM" id="SSF48317">
    <property type="entry name" value="Acid phosphatase/Vanadium-dependent haloperoxidase"/>
    <property type="match status" value="1"/>
</dbReference>
<evidence type="ECO:0000313" key="7">
    <source>
        <dbReference type="EMBL" id="ELY87664.1"/>
    </source>
</evidence>
<reference evidence="7 8" key="1">
    <citation type="journal article" date="2014" name="PLoS Genet.">
        <title>Phylogenetically driven sequencing of extremely halophilic archaea reveals strategies for static and dynamic osmo-response.</title>
        <authorList>
            <person name="Becker E.A."/>
            <person name="Seitzer P.M."/>
            <person name="Tritt A."/>
            <person name="Larsen D."/>
            <person name="Krusor M."/>
            <person name="Yao A.I."/>
            <person name="Wu D."/>
            <person name="Madern D."/>
            <person name="Eisen J.A."/>
            <person name="Darling A.E."/>
            <person name="Facciotti M.T."/>
        </authorList>
    </citation>
    <scope>NUCLEOTIDE SEQUENCE [LARGE SCALE GENOMIC DNA]</scope>
    <source>
        <strain evidence="7 8">JCM 10989</strain>
    </source>
</reference>
<feature type="transmembrane region" description="Helical" evidence="5">
    <location>
        <begin position="137"/>
        <end position="156"/>
    </location>
</feature>
<evidence type="ECO:0000256" key="5">
    <source>
        <dbReference type="SAM" id="Phobius"/>
    </source>
</evidence>
<feature type="transmembrane region" description="Helical" evidence="5">
    <location>
        <begin position="106"/>
        <end position="125"/>
    </location>
</feature>
<dbReference type="Gene3D" id="1.20.144.10">
    <property type="entry name" value="Phosphatidic acid phosphatase type 2/haloperoxidase"/>
    <property type="match status" value="1"/>
</dbReference>
<dbReference type="EMBL" id="AOIM01000041">
    <property type="protein sequence ID" value="ELY87664.1"/>
    <property type="molecule type" value="Genomic_DNA"/>
</dbReference>
<proteinExistence type="predicted"/>
<evidence type="ECO:0000256" key="3">
    <source>
        <dbReference type="ARBA" id="ARBA00022989"/>
    </source>
</evidence>
<accession>L9ZMS9</accession>
<evidence type="ECO:0000256" key="4">
    <source>
        <dbReference type="ARBA" id="ARBA00023136"/>
    </source>
</evidence>
<keyword evidence="8" id="KW-1185">Reference proteome</keyword>
<gene>
    <name evidence="7" type="ORF">C483_17233</name>
</gene>
<dbReference type="PANTHER" id="PTHR31310">
    <property type="match status" value="1"/>
</dbReference>
<sequence length="293" mass="32571">MLAQVLTRVALVVALALAVSLVVFVGRERLASLRTEWQPRLRQSAPAFALLVVILGLNRIMRQDGYDISQAYGIHMTEVFYSLEGDFVLLFRSIATPEVTTFFSVAYVYVYAFVLIFPVVAYVALSNTVVLRQLLTAYSLNYVIGLVFYLLVIAYGPRNVMIEGMDATHLYYASPEYIHLTTEVNQNRNVFPSLHTSLSATVAIFAYMTRDQYRAWFPVAVGLATSVIISTMYLGIHWAIDVVAGLVLAVVCVVLAKRLVGRWSLSAVFERVRAGDHTESVSGPDREQGEDGV</sequence>
<name>L9ZMS9_9EURY</name>
<dbReference type="OrthoDB" id="329477at2157"/>
<feature type="transmembrane region" description="Helical" evidence="5">
    <location>
        <begin position="242"/>
        <end position="260"/>
    </location>
</feature>
<protein>
    <submittedName>
        <fullName evidence="7">PA-phosphatase-like phosphoesterase</fullName>
    </submittedName>
</protein>
<feature type="domain" description="Phosphatidic acid phosphatase type 2/haloperoxidase" evidence="6">
    <location>
        <begin position="129"/>
        <end position="257"/>
    </location>
</feature>
<dbReference type="InterPro" id="IPR052185">
    <property type="entry name" value="IPC_Synthase-Related"/>
</dbReference>
<feature type="transmembrane region" description="Helical" evidence="5">
    <location>
        <begin position="215"/>
        <end position="236"/>
    </location>
</feature>
<dbReference type="PANTHER" id="PTHR31310:SF7">
    <property type="entry name" value="PA-PHOSPHATASE RELATED-FAMILY PROTEIN DDB_G0268928"/>
    <property type="match status" value="1"/>
</dbReference>
<dbReference type="InterPro" id="IPR026841">
    <property type="entry name" value="Aur1/Ipt1"/>
</dbReference>